<proteinExistence type="predicted"/>
<sequence length="179" mass="19623">MDNEEDKEEEQTEILAEDDIEGEHSEEPSPAPTIHRALTSRQNTSSPTQHPPNPQTPPQLPLSPLSTPVAPSPIPTFATTPSRAPTVMSYLPRTDSAFSDLSLVATTPPPVPPYLNDALLDAIRPDSRTSIPFSSSFHFFPEPFPLPLSCTTLRHQQSHDITPPSYPIALIPHLTLSHQ</sequence>
<keyword evidence="3" id="KW-1185">Reference proteome</keyword>
<comment type="caution">
    <text evidence="2">The sequence shown here is derived from an EMBL/GenBank/DDBJ whole genome shotgun (WGS) entry which is preliminary data.</text>
</comment>
<evidence type="ECO:0000256" key="1">
    <source>
        <dbReference type="SAM" id="MobiDB-lite"/>
    </source>
</evidence>
<accession>A0ABQ9X099</accession>
<feature type="compositionally biased region" description="Acidic residues" evidence="1">
    <location>
        <begin position="1"/>
        <end position="21"/>
    </location>
</feature>
<dbReference type="EMBL" id="JARBJD010000276">
    <property type="protein sequence ID" value="KAK2945003.1"/>
    <property type="molecule type" value="Genomic_DNA"/>
</dbReference>
<name>A0ABQ9X099_9EUKA</name>
<evidence type="ECO:0000313" key="2">
    <source>
        <dbReference type="EMBL" id="KAK2945003.1"/>
    </source>
</evidence>
<protein>
    <submittedName>
        <fullName evidence="2">Uncharacterized protein</fullName>
    </submittedName>
</protein>
<feature type="compositionally biased region" description="Pro residues" evidence="1">
    <location>
        <begin position="49"/>
        <end position="61"/>
    </location>
</feature>
<organism evidence="2 3">
    <name type="scientific">Blattamonas nauphoetae</name>
    <dbReference type="NCBI Taxonomy" id="2049346"/>
    <lineage>
        <taxon>Eukaryota</taxon>
        <taxon>Metamonada</taxon>
        <taxon>Preaxostyla</taxon>
        <taxon>Oxymonadida</taxon>
        <taxon>Blattamonas</taxon>
    </lineage>
</organism>
<reference evidence="2 3" key="1">
    <citation type="journal article" date="2022" name="bioRxiv">
        <title>Genomics of Preaxostyla Flagellates Illuminates Evolutionary Transitions and the Path Towards Mitochondrial Loss.</title>
        <authorList>
            <person name="Novak L.V.F."/>
            <person name="Treitli S.C."/>
            <person name="Pyrih J."/>
            <person name="Halakuc P."/>
            <person name="Pipaliya S.V."/>
            <person name="Vacek V."/>
            <person name="Brzon O."/>
            <person name="Soukal P."/>
            <person name="Eme L."/>
            <person name="Dacks J.B."/>
            <person name="Karnkowska A."/>
            <person name="Elias M."/>
            <person name="Hampl V."/>
        </authorList>
    </citation>
    <scope>NUCLEOTIDE SEQUENCE [LARGE SCALE GENOMIC DNA]</scope>
    <source>
        <strain evidence="2">NAU3</strain>
        <tissue evidence="2">Gut</tissue>
    </source>
</reference>
<feature type="region of interest" description="Disordered" evidence="1">
    <location>
        <begin position="1"/>
        <end position="84"/>
    </location>
</feature>
<evidence type="ECO:0000313" key="3">
    <source>
        <dbReference type="Proteomes" id="UP001281761"/>
    </source>
</evidence>
<dbReference type="Proteomes" id="UP001281761">
    <property type="component" value="Unassembled WGS sequence"/>
</dbReference>
<gene>
    <name evidence="2" type="ORF">BLNAU_20080</name>
</gene>